<accession>A0A6N8FZY5</accession>
<comment type="caution">
    <text evidence="1">The sequence shown here is derived from an EMBL/GenBank/DDBJ whole genome shotgun (WGS) entry which is preliminary data.</text>
</comment>
<dbReference type="AlphaFoldDB" id="A0A6N8FZY5"/>
<name>A0A6N8FZY5_9CHRO</name>
<reference evidence="1 2" key="1">
    <citation type="journal article" date="2019" name="Front. Microbiol.">
        <title>Genomic Features for Desiccation Tolerance and Sugar Biosynthesis in the Extremophile Gloeocapsopsis sp. UTEX B3054.</title>
        <authorList>
            <person name="Urrejola C."/>
            <person name="Alcorta J."/>
            <person name="Salas L."/>
            <person name="Vasquez M."/>
            <person name="Polz M.F."/>
            <person name="Vicuna R."/>
            <person name="Diez B."/>
        </authorList>
    </citation>
    <scope>NUCLEOTIDE SEQUENCE [LARGE SCALE GENOMIC DNA]</scope>
    <source>
        <strain evidence="1 2">1H9</strain>
    </source>
</reference>
<sequence>MFLLAFSPVSLASDRQLIEAKVCQAGKPKCVELVIRKMQQRYQPLAKQCDHDALFALAYLRTTQTFLKTIDEINYNNPATVVREDALFADYYFRAYDAYHTGKGYVPPAWQIAFDAAQRRSVSGSGNLILGFNAHIQRDLPFVLYELYLRGRPVSYKDHIRVNEFLQQVNILPELARKFDPTIDEDTPGDADDLQRFQLIAQWREGAYRNFERLRDASTNTQRIKIAAEIEAQTAATAFILRQAFSYPPGIDSSERDAYCQAQRKQK</sequence>
<protein>
    <submittedName>
        <fullName evidence="1">Uncharacterized protein</fullName>
    </submittedName>
</protein>
<dbReference type="InterPro" id="IPR046037">
    <property type="entry name" value="DUF5995"/>
</dbReference>
<gene>
    <name evidence="1" type="ORF">BWI75_18725</name>
</gene>
<evidence type="ECO:0000313" key="2">
    <source>
        <dbReference type="Proteomes" id="UP000441797"/>
    </source>
</evidence>
<dbReference type="Proteomes" id="UP000441797">
    <property type="component" value="Unassembled WGS sequence"/>
</dbReference>
<proteinExistence type="predicted"/>
<keyword evidence="2" id="KW-1185">Reference proteome</keyword>
<dbReference type="EMBL" id="NAPY01000036">
    <property type="protein sequence ID" value="MUL38304.1"/>
    <property type="molecule type" value="Genomic_DNA"/>
</dbReference>
<dbReference type="Pfam" id="PF19458">
    <property type="entry name" value="DUF5995"/>
    <property type="match status" value="1"/>
</dbReference>
<evidence type="ECO:0000313" key="1">
    <source>
        <dbReference type="EMBL" id="MUL38304.1"/>
    </source>
</evidence>
<organism evidence="1 2">
    <name type="scientific">Gloeocapsopsis dulcis AAB1 = 1H9</name>
    <dbReference type="NCBI Taxonomy" id="1433147"/>
    <lineage>
        <taxon>Bacteria</taxon>
        <taxon>Bacillati</taxon>
        <taxon>Cyanobacteriota</taxon>
        <taxon>Cyanophyceae</taxon>
        <taxon>Oscillatoriophycideae</taxon>
        <taxon>Chroococcales</taxon>
        <taxon>Chroococcaceae</taxon>
        <taxon>Gloeocapsopsis</taxon>
        <taxon>Gloeocapsopsis dulcis</taxon>
    </lineage>
</organism>